<proteinExistence type="inferred from homology"/>
<dbReference type="EMBL" id="JAGTXO010000007">
    <property type="protein sequence ID" value="KAG8466514.1"/>
    <property type="molecule type" value="Genomic_DNA"/>
</dbReference>
<keyword evidence="8" id="KW-1185">Reference proteome</keyword>
<dbReference type="SMART" id="SM00230">
    <property type="entry name" value="CysPc"/>
    <property type="match status" value="1"/>
</dbReference>
<dbReference type="Gene3D" id="3.90.70.10">
    <property type="entry name" value="Cysteine proteinases"/>
    <property type="match status" value="1"/>
</dbReference>
<dbReference type="PANTHER" id="PTHR10183:SF379">
    <property type="entry name" value="CALPAIN-5"/>
    <property type="match status" value="1"/>
</dbReference>
<comment type="caution">
    <text evidence="5">Lacks conserved residue(s) required for the propagation of feature annotation.</text>
</comment>
<protein>
    <recommendedName>
        <fullName evidence="6">Calpain catalytic domain-containing protein</fullName>
    </recommendedName>
</protein>
<dbReference type="PRINTS" id="PR00704">
    <property type="entry name" value="CALPAIN"/>
</dbReference>
<name>A0A8J5XMZ5_DIALT</name>
<evidence type="ECO:0000256" key="1">
    <source>
        <dbReference type="ARBA" id="ARBA00007623"/>
    </source>
</evidence>
<dbReference type="PROSITE" id="PS50203">
    <property type="entry name" value="CALPAIN_CAT"/>
    <property type="match status" value="1"/>
</dbReference>
<comment type="caution">
    <text evidence="7">The sequence shown here is derived from an EMBL/GenBank/DDBJ whole genome shotgun (WGS) entry which is preliminary data.</text>
</comment>
<dbReference type="SUPFAM" id="SSF54001">
    <property type="entry name" value="Cysteine proteinases"/>
    <property type="match status" value="1"/>
</dbReference>
<evidence type="ECO:0000313" key="8">
    <source>
        <dbReference type="Proteomes" id="UP000751190"/>
    </source>
</evidence>
<dbReference type="InterPro" id="IPR038765">
    <property type="entry name" value="Papain-like_cys_pep_sf"/>
</dbReference>
<dbReference type="OrthoDB" id="424753at2759"/>
<dbReference type="InterPro" id="IPR036213">
    <property type="entry name" value="Calpain_III_sf"/>
</dbReference>
<dbReference type="InterPro" id="IPR022684">
    <property type="entry name" value="Calpain_cysteine_protease"/>
</dbReference>
<dbReference type="Pfam" id="PF00648">
    <property type="entry name" value="Peptidase_C2"/>
    <property type="match status" value="1"/>
</dbReference>
<dbReference type="Proteomes" id="UP000751190">
    <property type="component" value="Unassembled WGS sequence"/>
</dbReference>
<evidence type="ECO:0000256" key="5">
    <source>
        <dbReference type="PROSITE-ProRule" id="PRU00239"/>
    </source>
</evidence>
<comment type="similarity">
    <text evidence="1">Belongs to the peptidase C2 family.</text>
</comment>
<dbReference type="PANTHER" id="PTHR10183">
    <property type="entry name" value="CALPAIN"/>
    <property type="match status" value="1"/>
</dbReference>
<dbReference type="Gene3D" id="2.60.120.380">
    <property type="match status" value="2"/>
</dbReference>
<evidence type="ECO:0000256" key="2">
    <source>
        <dbReference type="ARBA" id="ARBA00022670"/>
    </source>
</evidence>
<accession>A0A8J5XMZ5</accession>
<organism evidence="7 8">
    <name type="scientific">Diacronema lutheri</name>
    <name type="common">Unicellular marine alga</name>
    <name type="synonym">Monochrysis lutheri</name>
    <dbReference type="NCBI Taxonomy" id="2081491"/>
    <lineage>
        <taxon>Eukaryota</taxon>
        <taxon>Haptista</taxon>
        <taxon>Haptophyta</taxon>
        <taxon>Pavlovophyceae</taxon>
        <taxon>Pavlovales</taxon>
        <taxon>Pavlovaceae</taxon>
        <taxon>Diacronema</taxon>
    </lineage>
</organism>
<sequence>MPPPLNIPVLKVEGQGLSKKQQADLKLMEKHALAWTSANGRKYEDNDFPANAAALGPELAKHVTSWRRPSEFAAKPELFKNFWEIEGVQPSKLLDDRWFLGAVNIVAGNKDNIDRMFLSALKEEGAREPMRALAEQGAREGFYIVRFYHDDPHSDDDWVCVLVDDRIPCGADGLPCFARCPDDNVFWVMLVEKAYAKRCGGYHKIGVREVEFGLELLCGGVADEPFETWTAGCAELVPPNGSRPDGLWSLLLDKVSSNHAIGAEYVSRPDPAKPALPRMEMLGISLDQPYCMLIADEVRQAGRMIRMRTFRGDAEWSGKWSDESEHWTNNLRKLLSYSADADDGSFWMDYDDFCRYFNRVWMVRMADDRWTRYTVRSEWRDATAGGSTAYVSWLHNYQWRLRVPPRSKPARVFITVSVPETPTVVRLGADTDADAERGAGGGGGAATLAYTNAIGLDIFRGYSAEDKKRQRLDLGSRADLVHRTEPQFRRKIVTEVLLQPADEPYLLRPFLATPGRESEFSLIVLSDDKDDDGVPDFEFAFVDDADNWKKSWLVDAWEAATAGGPLSAAGWDIGPQYQLLIKESNTRVFLALELIDADRDGRDTAGIQSVFDAYPLVQIAVCEGKGKNVLLTAADGVKVLFGCRSREPYPDGCVLELPAHALPRSDTPYVVLPYTAERGVLHKFAVSCYANKDVDFYKANPEPCDLCPGECKSCPMVQIMRRLDALETRFDNHLSFLEKL</sequence>
<dbReference type="InterPro" id="IPR001300">
    <property type="entry name" value="Peptidase_C2_calpain_cat"/>
</dbReference>
<dbReference type="AlphaFoldDB" id="A0A8J5XMZ5"/>
<dbReference type="GO" id="GO:0006508">
    <property type="term" value="P:proteolysis"/>
    <property type="evidence" value="ECO:0007669"/>
    <property type="project" value="UniProtKB-KW"/>
</dbReference>
<keyword evidence="4" id="KW-0788">Thiol protease</keyword>
<keyword evidence="3" id="KW-0378">Hydrolase</keyword>
<keyword evidence="2" id="KW-0645">Protease</keyword>
<evidence type="ECO:0000256" key="3">
    <source>
        <dbReference type="ARBA" id="ARBA00022801"/>
    </source>
</evidence>
<reference evidence="7" key="1">
    <citation type="submission" date="2021-05" db="EMBL/GenBank/DDBJ databases">
        <title>The genome of the haptophyte Pavlova lutheri (Diacronema luteri, Pavlovales) - a model for lipid biosynthesis in eukaryotic algae.</title>
        <authorList>
            <person name="Hulatt C.J."/>
            <person name="Posewitz M.C."/>
        </authorList>
    </citation>
    <scope>NUCLEOTIDE SEQUENCE</scope>
    <source>
        <strain evidence="7">NIVA-4/92</strain>
    </source>
</reference>
<dbReference type="GO" id="GO:0004198">
    <property type="term" value="F:calcium-dependent cysteine-type endopeptidase activity"/>
    <property type="evidence" value="ECO:0007669"/>
    <property type="project" value="InterPro"/>
</dbReference>
<evidence type="ECO:0000313" key="7">
    <source>
        <dbReference type="EMBL" id="KAG8466514.1"/>
    </source>
</evidence>
<evidence type="ECO:0000256" key="4">
    <source>
        <dbReference type="ARBA" id="ARBA00022807"/>
    </source>
</evidence>
<gene>
    <name evidence="7" type="ORF">KFE25_007893</name>
</gene>
<feature type="domain" description="Calpain catalytic" evidence="6">
    <location>
        <begin position="42"/>
        <end position="366"/>
    </location>
</feature>
<dbReference type="SUPFAM" id="SSF49758">
    <property type="entry name" value="Calpain large subunit, middle domain (domain III)"/>
    <property type="match status" value="2"/>
</dbReference>
<evidence type="ECO:0000259" key="6">
    <source>
        <dbReference type="PROSITE" id="PS50203"/>
    </source>
</evidence>